<dbReference type="Pfam" id="PF13193">
    <property type="entry name" value="AMP-binding_C"/>
    <property type="match status" value="1"/>
</dbReference>
<dbReference type="Proteomes" id="UP000251923">
    <property type="component" value="Unassembled WGS sequence"/>
</dbReference>
<dbReference type="SUPFAM" id="SSF56801">
    <property type="entry name" value="Acetyl-CoA synthetase-like"/>
    <property type="match status" value="1"/>
</dbReference>
<organism evidence="2 3">
    <name type="scientific">Aerococcus urinae</name>
    <dbReference type="NCBI Taxonomy" id="1376"/>
    <lineage>
        <taxon>Bacteria</taxon>
        <taxon>Bacillati</taxon>
        <taxon>Bacillota</taxon>
        <taxon>Bacilli</taxon>
        <taxon>Lactobacillales</taxon>
        <taxon>Aerococcaceae</taxon>
        <taxon>Aerococcus</taxon>
    </lineage>
</organism>
<feature type="domain" description="AMP-binding enzyme C-terminal" evidence="1">
    <location>
        <begin position="1"/>
        <end position="43"/>
    </location>
</feature>
<dbReference type="EMBL" id="QMHM01000045">
    <property type="protein sequence ID" value="RAV76594.1"/>
    <property type="molecule type" value="Genomic_DNA"/>
</dbReference>
<gene>
    <name evidence="2" type="ORF">DBT54_09655</name>
</gene>
<name>A0A329NZ47_9LACT</name>
<evidence type="ECO:0000313" key="2">
    <source>
        <dbReference type="EMBL" id="RAV76594.1"/>
    </source>
</evidence>
<dbReference type="InterPro" id="IPR045851">
    <property type="entry name" value="AMP-bd_C_sf"/>
</dbReference>
<evidence type="ECO:0000313" key="3">
    <source>
        <dbReference type="Proteomes" id="UP000251923"/>
    </source>
</evidence>
<accession>A0A329NZ47</accession>
<dbReference type="Gene3D" id="3.30.300.30">
    <property type="match status" value="1"/>
</dbReference>
<dbReference type="InterPro" id="IPR025110">
    <property type="entry name" value="AMP-bd_C"/>
</dbReference>
<comment type="caution">
    <text evidence="2">The sequence shown here is derived from an EMBL/GenBank/DDBJ whole genome shotgun (WGS) entry which is preliminary data.</text>
</comment>
<sequence length="52" mass="5905">VPKEGHARDAQSIMAFAEAHLAAYKRPREIIFMDSLPRTANGKVTRRKLAQR</sequence>
<feature type="non-terminal residue" evidence="2">
    <location>
        <position position="1"/>
    </location>
</feature>
<reference evidence="2 3" key="1">
    <citation type="submission" date="2018-04" db="EMBL/GenBank/DDBJ databases">
        <title>Aerococcus urinae genomes.</title>
        <authorList>
            <person name="Hilt E."/>
            <person name="Gilbert N.M."/>
            <person name="Thomas-White K."/>
            <person name="Putonti C."/>
            <person name="Lewis A.L."/>
            <person name="Visck K.L."/>
            <person name="Wolfe A.J."/>
        </authorList>
    </citation>
    <scope>NUCLEOTIDE SEQUENCE [LARGE SCALE GENOMIC DNA]</scope>
    <source>
        <strain evidence="2 3">UMB7480</strain>
    </source>
</reference>
<evidence type="ECO:0000259" key="1">
    <source>
        <dbReference type="Pfam" id="PF13193"/>
    </source>
</evidence>
<dbReference type="AlphaFoldDB" id="A0A329NZ47"/>
<protein>
    <submittedName>
        <fullName evidence="2">AMP-dependent synthetase</fullName>
    </submittedName>
</protein>
<proteinExistence type="predicted"/>